<evidence type="ECO:0000256" key="1">
    <source>
        <dbReference type="SAM" id="MobiDB-lite"/>
    </source>
</evidence>
<proteinExistence type="predicted"/>
<name>A0AAD7ZVP1_DIPPU</name>
<dbReference type="EMBL" id="JASPKZ010006078">
    <property type="protein sequence ID" value="KAJ9587649.1"/>
    <property type="molecule type" value="Genomic_DNA"/>
</dbReference>
<evidence type="ECO:0000313" key="3">
    <source>
        <dbReference type="Proteomes" id="UP001233999"/>
    </source>
</evidence>
<feature type="non-terminal residue" evidence="2">
    <location>
        <position position="76"/>
    </location>
</feature>
<sequence>GISFSATKRCLLIHRKGSNTLNNNTPEGQNFEIENTETTEGEKEEDTNEENWTLDSLTGTGSRDEELQAAEKRAWL</sequence>
<feature type="compositionally biased region" description="Polar residues" evidence="1">
    <location>
        <begin position="18"/>
        <end position="28"/>
    </location>
</feature>
<feature type="compositionally biased region" description="Basic and acidic residues" evidence="1">
    <location>
        <begin position="62"/>
        <end position="76"/>
    </location>
</feature>
<organism evidence="2 3">
    <name type="scientific">Diploptera punctata</name>
    <name type="common">Pacific beetle cockroach</name>
    <dbReference type="NCBI Taxonomy" id="6984"/>
    <lineage>
        <taxon>Eukaryota</taxon>
        <taxon>Metazoa</taxon>
        <taxon>Ecdysozoa</taxon>
        <taxon>Arthropoda</taxon>
        <taxon>Hexapoda</taxon>
        <taxon>Insecta</taxon>
        <taxon>Pterygota</taxon>
        <taxon>Neoptera</taxon>
        <taxon>Polyneoptera</taxon>
        <taxon>Dictyoptera</taxon>
        <taxon>Blattodea</taxon>
        <taxon>Blaberoidea</taxon>
        <taxon>Blaberidae</taxon>
        <taxon>Diplopterinae</taxon>
        <taxon>Diploptera</taxon>
    </lineage>
</organism>
<dbReference type="AlphaFoldDB" id="A0AAD7ZVP1"/>
<protein>
    <submittedName>
        <fullName evidence="2">Uncharacterized protein</fullName>
    </submittedName>
</protein>
<evidence type="ECO:0000313" key="2">
    <source>
        <dbReference type="EMBL" id="KAJ9587649.1"/>
    </source>
</evidence>
<comment type="caution">
    <text evidence="2">The sequence shown here is derived from an EMBL/GenBank/DDBJ whole genome shotgun (WGS) entry which is preliminary data.</text>
</comment>
<feature type="non-terminal residue" evidence="2">
    <location>
        <position position="1"/>
    </location>
</feature>
<accession>A0AAD7ZVP1</accession>
<reference evidence="2" key="2">
    <citation type="submission" date="2023-05" db="EMBL/GenBank/DDBJ databases">
        <authorList>
            <person name="Fouks B."/>
        </authorList>
    </citation>
    <scope>NUCLEOTIDE SEQUENCE</scope>
    <source>
        <strain evidence="2">Stay&amp;Tobe</strain>
        <tissue evidence="2">Testes</tissue>
    </source>
</reference>
<keyword evidence="3" id="KW-1185">Reference proteome</keyword>
<feature type="compositionally biased region" description="Acidic residues" evidence="1">
    <location>
        <begin position="34"/>
        <end position="49"/>
    </location>
</feature>
<reference evidence="2" key="1">
    <citation type="journal article" date="2023" name="IScience">
        <title>Live-bearing cockroach genome reveals convergent evolutionary mechanisms linked to viviparity in insects and beyond.</title>
        <authorList>
            <person name="Fouks B."/>
            <person name="Harrison M.C."/>
            <person name="Mikhailova A.A."/>
            <person name="Marchal E."/>
            <person name="English S."/>
            <person name="Carruthers M."/>
            <person name="Jennings E.C."/>
            <person name="Chiamaka E.L."/>
            <person name="Frigard R.A."/>
            <person name="Pippel M."/>
            <person name="Attardo G.M."/>
            <person name="Benoit J.B."/>
            <person name="Bornberg-Bauer E."/>
            <person name="Tobe S.S."/>
        </authorList>
    </citation>
    <scope>NUCLEOTIDE SEQUENCE</scope>
    <source>
        <strain evidence="2">Stay&amp;Tobe</strain>
    </source>
</reference>
<feature type="region of interest" description="Disordered" evidence="1">
    <location>
        <begin position="17"/>
        <end position="76"/>
    </location>
</feature>
<gene>
    <name evidence="2" type="ORF">L9F63_018901</name>
</gene>
<dbReference type="Proteomes" id="UP001233999">
    <property type="component" value="Unassembled WGS sequence"/>
</dbReference>